<dbReference type="EMBL" id="QOIN01000048">
    <property type="protein sequence ID" value="RCG19757.1"/>
    <property type="molecule type" value="Genomic_DNA"/>
</dbReference>
<proteinExistence type="inferred from homology"/>
<comment type="function">
    <text evidence="22">Acyl-CoA dehydrogenase that exhibits broad specificity for linear acyl-CoA substrates, with a preference for long-chain substrates.</text>
</comment>
<comment type="catalytic activity">
    <reaction evidence="13">
        <text>a medium-chain 2,3-saturated fatty acyl-CoA + oxidized [electron-transfer flavoprotein] + H(+) = a medium-chain (2E)-enoyl-CoA + reduced [electron-transfer flavoprotein]</text>
        <dbReference type="Rhea" id="RHEA:14477"/>
        <dbReference type="Rhea" id="RHEA-COMP:10685"/>
        <dbReference type="Rhea" id="RHEA-COMP:10686"/>
        <dbReference type="ChEBI" id="CHEBI:15378"/>
        <dbReference type="ChEBI" id="CHEBI:57692"/>
        <dbReference type="ChEBI" id="CHEBI:58307"/>
        <dbReference type="ChEBI" id="CHEBI:83723"/>
        <dbReference type="ChEBI" id="CHEBI:83726"/>
        <dbReference type="EC" id="1.3.8.7"/>
    </reaction>
</comment>
<comment type="similarity">
    <text evidence="3 27">Belongs to the acyl-CoA dehydrogenase family.</text>
</comment>
<dbReference type="SUPFAM" id="SSF47203">
    <property type="entry name" value="Acyl-CoA dehydrogenase C-terminal domain-like"/>
    <property type="match status" value="1"/>
</dbReference>
<evidence type="ECO:0000256" key="11">
    <source>
        <dbReference type="ARBA" id="ARBA00023002"/>
    </source>
</evidence>
<comment type="pathway">
    <text evidence="2">Lipid metabolism; fatty acid metabolism.</text>
</comment>
<evidence type="ECO:0000256" key="10">
    <source>
        <dbReference type="ARBA" id="ARBA00022832"/>
    </source>
</evidence>
<dbReference type="Gene3D" id="1.20.140.10">
    <property type="entry name" value="Butyryl-CoA Dehydrogenase, subunit A, domain 3"/>
    <property type="match status" value="1"/>
</dbReference>
<evidence type="ECO:0000256" key="23">
    <source>
        <dbReference type="ARBA" id="ARBA00069359"/>
    </source>
</evidence>
<keyword evidence="8 27" id="KW-0285">Flavoprotein</keyword>
<dbReference type="Pfam" id="PF02770">
    <property type="entry name" value="Acyl-CoA_dh_M"/>
    <property type="match status" value="1"/>
</dbReference>
<evidence type="ECO:0000259" key="30">
    <source>
        <dbReference type="Pfam" id="PF12806"/>
    </source>
</evidence>
<evidence type="ECO:0000256" key="5">
    <source>
        <dbReference type="ARBA" id="ARBA00012033"/>
    </source>
</evidence>
<dbReference type="Pfam" id="PF12806">
    <property type="entry name" value="Acyl-CoA_dh_C"/>
    <property type="match status" value="1"/>
</dbReference>
<comment type="catalytic activity">
    <reaction evidence="21">
        <text>oxidized [electron-transfer flavoprotein] + hexadecanoyl-CoA + H(+) = (2E)-hexadecenoyl-CoA + reduced [electron-transfer flavoprotein]</text>
        <dbReference type="Rhea" id="RHEA:43448"/>
        <dbReference type="Rhea" id="RHEA-COMP:10685"/>
        <dbReference type="Rhea" id="RHEA-COMP:10686"/>
        <dbReference type="ChEBI" id="CHEBI:15378"/>
        <dbReference type="ChEBI" id="CHEBI:57379"/>
        <dbReference type="ChEBI" id="CHEBI:57692"/>
        <dbReference type="ChEBI" id="CHEBI:58307"/>
        <dbReference type="ChEBI" id="CHEBI:61526"/>
    </reaction>
</comment>
<comment type="catalytic activity">
    <reaction evidence="19">
        <text>decanoyl-CoA + oxidized [electron-transfer flavoprotein] + H(+) = (2E)-decenoyl-CoA + reduced [electron-transfer flavoprotein]</text>
        <dbReference type="Rhea" id="RHEA:48176"/>
        <dbReference type="Rhea" id="RHEA-COMP:10685"/>
        <dbReference type="Rhea" id="RHEA-COMP:10686"/>
        <dbReference type="ChEBI" id="CHEBI:15378"/>
        <dbReference type="ChEBI" id="CHEBI:57692"/>
        <dbReference type="ChEBI" id="CHEBI:58307"/>
        <dbReference type="ChEBI" id="CHEBI:61406"/>
        <dbReference type="ChEBI" id="CHEBI:61430"/>
    </reaction>
</comment>
<keyword evidence="9 27" id="KW-0274">FAD</keyword>
<evidence type="ECO:0000256" key="9">
    <source>
        <dbReference type="ARBA" id="ARBA00022827"/>
    </source>
</evidence>
<dbReference type="InterPro" id="IPR036250">
    <property type="entry name" value="AcylCo_DH-like_C"/>
</dbReference>
<evidence type="ECO:0000256" key="16">
    <source>
        <dbReference type="ARBA" id="ARBA00050315"/>
    </source>
</evidence>
<evidence type="ECO:0000313" key="31">
    <source>
        <dbReference type="EMBL" id="RCG19757.1"/>
    </source>
</evidence>
<keyword evidence="10" id="KW-0276">Fatty acid metabolism</keyword>
<dbReference type="AlphaFoldDB" id="A0A367EQT8"/>
<evidence type="ECO:0000259" key="29">
    <source>
        <dbReference type="Pfam" id="PF02770"/>
    </source>
</evidence>
<comment type="catalytic activity">
    <reaction evidence="15">
        <text>a long-chain 2,3-saturated fatty acyl-CoA + oxidized [electron-transfer flavoprotein] + H(+) = a long-chain (2E)-enoyl-CoA + reduced [electron-transfer flavoprotein]</text>
        <dbReference type="Rhea" id="RHEA:17721"/>
        <dbReference type="Rhea" id="RHEA-COMP:10685"/>
        <dbReference type="Rhea" id="RHEA-COMP:10686"/>
        <dbReference type="ChEBI" id="CHEBI:15378"/>
        <dbReference type="ChEBI" id="CHEBI:57692"/>
        <dbReference type="ChEBI" id="CHEBI:58307"/>
        <dbReference type="ChEBI" id="CHEBI:83721"/>
        <dbReference type="ChEBI" id="CHEBI:83727"/>
        <dbReference type="EC" id="1.3.8.8"/>
    </reaction>
</comment>
<feature type="domain" description="Acyl-CoA oxidase/dehydrogenase middle" evidence="29">
    <location>
        <begin position="162"/>
        <end position="271"/>
    </location>
</feature>
<name>A0A367EQT8_9ACTN</name>
<dbReference type="FunFam" id="1.20.140.10:FF:000016">
    <property type="entry name" value="Acyl-CoA dehydrogenase FadE5"/>
    <property type="match status" value="1"/>
</dbReference>
<comment type="catalytic activity">
    <reaction evidence="18">
        <text>butanoyl-CoA + oxidized [electron-transfer flavoprotein] + H(+) = (2E)-butenoyl-CoA + reduced [electron-transfer flavoprotein]</text>
        <dbReference type="Rhea" id="RHEA:24004"/>
        <dbReference type="Rhea" id="RHEA-COMP:10685"/>
        <dbReference type="Rhea" id="RHEA-COMP:10686"/>
        <dbReference type="ChEBI" id="CHEBI:15378"/>
        <dbReference type="ChEBI" id="CHEBI:57332"/>
        <dbReference type="ChEBI" id="CHEBI:57371"/>
        <dbReference type="ChEBI" id="CHEBI:57692"/>
        <dbReference type="ChEBI" id="CHEBI:58307"/>
    </reaction>
</comment>
<keyword evidence="12" id="KW-0443">Lipid metabolism</keyword>
<evidence type="ECO:0000256" key="12">
    <source>
        <dbReference type="ARBA" id="ARBA00023098"/>
    </source>
</evidence>
<reference evidence="31 32" key="1">
    <citation type="submission" date="2018-06" db="EMBL/GenBank/DDBJ databases">
        <title>Streptomyces reniochalinae sp. nov. and Streptomyces diacarnus sp. nov. from marine sponges.</title>
        <authorList>
            <person name="Li L."/>
        </authorList>
    </citation>
    <scope>NUCLEOTIDE SEQUENCE [LARGE SCALE GENOMIC DNA]</scope>
    <source>
        <strain evidence="31 32">LHW51701</strain>
    </source>
</reference>
<evidence type="ECO:0000256" key="13">
    <source>
        <dbReference type="ARBA" id="ARBA00047882"/>
    </source>
</evidence>
<comment type="subunit">
    <text evidence="4">Homodimer.</text>
</comment>
<evidence type="ECO:0000256" key="26">
    <source>
        <dbReference type="ARBA" id="ARBA00077336"/>
    </source>
</evidence>
<evidence type="ECO:0000259" key="28">
    <source>
        <dbReference type="Pfam" id="PF00441"/>
    </source>
</evidence>
<dbReference type="InterPro" id="IPR025878">
    <property type="entry name" value="Acyl-CoA_dh-like_C_dom"/>
</dbReference>
<protein>
    <recommendedName>
        <fullName evidence="23">Broad-specificity linear acyl-CoA dehydrogenase FadE5</fullName>
        <ecNumber evidence="7">1.3.8.1</ecNumber>
        <ecNumber evidence="5">1.3.8.7</ecNumber>
        <ecNumber evidence="6">1.3.8.8</ecNumber>
    </recommendedName>
    <alternativeName>
        <fullName evidence="25">Long-chain-acyl-CoA dehydrogenase</fullName>
    </alternativeName>
    <alternativeName>
        <fullName evidence="26">Medium-chain-acyl-CoA dehydrogenase</fullName>
    </alternativeName>
    <alternativeName>
        <fullName evidence="24">Short-chain-acyl-CoA dehydrogenase</fullName>
    </alternativeName>
</protein>
<evidence type="ECO:0000256" key="1">
    <source>
        <dbReference type="ARBA" id="ARBA00001974"/>
    </source>
</evidence>
<evidence type="ECO:0000256" key="4">
    <source>
        <dbReference type="ARBA" id="ARBA00011738"/>
    </source>
</evidence>
<dbReference type="EC" id="1.3.8.1" evidence="7"/>
<feature type="domain" description="Acyl-CoA dehydrogenase/oxidase C-terminal" evidence="28">
    <location>
        <begin position="287"/>
        <end position="453"/>
    </location>
</feature>
<dbReference type="GO" id="GO:0006631">
    <property type="term" value="P:fatty acid metabolic process"/>
    <property type="evidence" value="ECO:0007669"/>
    <property type="project" value="UniProtKB-KW"/>
</dbReference>
<sequence length="612" mass="66411">MGHYKSNLRDLEFTLFDVLGRDDVYGTGAFAGTGQDTARAVLAEVERLAVHQLADASVAADRTPPVHDPQARSVTLPDSFKRAYRAWTDGGWHLLDLPASLGGADAPPSLRWAVAELALGANPALYLYQGFTGFARVLDRLGTGEQRRLARLMVDRQWGATMVLTEPEAGSDVGACRTRARQQPDGTWHLEGVKRFITSGEHDLAENIVHFVLARPDGHGPGTKGLSLFLVPKFRIADPATGRLGARNGVHATALEDKMGLKASATCELTFGAEEPAVGMLLGEEHNGIRQMFQIIEQARMIVGTKSAATLSTGYLNAVEYAKERIQGTDLAALGDRSAPKVPITRHPEVRRSLLLQKGYAEGLRALVLYTATLQDRIAAAQAEGRTDEEATARNDLLLPVVKGYSSERACEQLNHALQILGGAGYMKDFPLEQYIRDTKIDTLYEGTTAIQGQDFFFRKIARDQGAALDGLLTEVEKEARQEADGALAAERALLAEAVTQVRAMADALGAYLLRSLEEPAAVHQVGRNTTRLLMATGDLLLGWLLLRQAAVAQKQSHAGGDGRNAAGRAFRLGKIATARFFAQEVLPLITTERALAERHDSILMELPDDAW</sequence>
<dbReference type="GO" id="GO:0004466">
    <property type="term" value="F:long-chain fatty acyl-CoA dehydrogenase activity"/>
    <property type="evidence" value="ECO:0007669"/>
    <property type="project" value="UniProtKB-EC"/>
</dbReference>
<keyword evidence="11 27" id="KW-0560">Oxidoreductase</keyword>
<evidence type="ECO:0000256" key="25">
    <source>
        <dbReference type="ARBA" id="ARBA00077090"/>
    </source>
</evidence>
<dbReference type="Proteomes" id="UP000252914">
    <property type="component" value="Unassembled WGS sequence"/>
</dbReference>
<evidence type="ECO:0000256" key="18">
    <source>
        <dbReference type="ARBA" id="ARBA00050695"/>
    </source>
</evidence>
<feature type="domain" description="Acetyl-CoA dehydrogenase-like C-terminal" evidence="30">
    <location>
        <begin position="473"/>
        <end position="608"/>
    </location>
</feature>
<evidence type="ECO:0000256" key="19">
    <source>
        <dbReference type="ARBA" id="ARBA00050703"/>
    </source>
</evidence>
<dbReference type="InterPro" id="IPR009075">
    <property type="entry name" value="AcylCo_DH/oxidase_C"/>
</dbReference>
<evidence type="ECO:0000256" key="14">
    <source>
        <dbReference type="ARBA" id="ARBA00048375"/>
    </source>
</evidence>
<dbReference type="InterPro" id="IPR006091">
    <property type="entry name" value="Acyl-CoA_Oxase/DH_mid-dom"/>
</dbReference>
<evidence type="ECO:0000256" key="22">
    <source>
        <dbReference type="ARBA" id="ARBA00054301"/>
    </source>
</evidence>
<comment type="catalytic activity">
    <reaction evidence="16">
        <text>a short-chain 2,3-saturated fatty acyl-CoA + oxidized [electron-transfer flavoprotein] + H(+) = a short-chain (2E)-enoyl-CoA + reduced [electron-transfer flavoprotein]</text>
        <dbReference type="Rhea" id="RHEA:47196"/>
        <dbReference type="Rhea" id="RHEA-COMP:10685"/>
        <dbReference type="Rhea" id="RHEA-COMP:10686"/>
        <dbReference type="ChEBI" id="CHEBI:15378"/>
        <dbReference type="ChEBI" id="CHEBI:57692"/>
        <dbReference type="ChEBI" id="CHEBI:58307"/>
        <dbReference type="ChEBI" id="CHEBI:87487"/>
        <dbReference type="ChEBI" id="CHEBI:87488"/>
        <dbReference type="EC" id="1.3.8.1"/>
    </reaction>
</comment>
<comment type="caution">
    <text evidence="31">The sequence shown here is derived from an EMBL/GenBank/DDBJ whole genome shotgun (WGS) entry which is preliminary data.</text>
</comment>
<accession>A0A367EQT8</accession>
<dbReference type="PANTHER" id="PTHR42803:SF1">
    <property type="entry name" value="BROAD-SPECIFICITY LINEAR ACYL-COA DEHYDROGENASE FADE5"/>
    <property type="match status" value="1"/>
</dbReference>
<dbReference type="EC" id="1.3.8.8" evidence="6"/>
<dbReference type="InterPro" id="IPR009100">
    <property type="entry name" value="AcylCoA_DH/oxidase_NM_dom_sf"/>
</dbReference>
<organism evidence="31 32">
    <name type="scientific">Streptomyces diacarni</name>
    <dbReference type="NCBI Taxonomy" id="2800381"/>
    <lineage>
        <taxon>Bacteria</taxon>
        <taxon>Bacillati</taxon>
        <taxon>Actinomycetota</taxon>
        <taxon>Actinomycetes</taxon>
        <taxon>Kitasatosporales</taxon>
        <taxon>Streptomycetaceae</taxon>
        <taxon>Streptomyces</taxon>
    </lineage>
</organism>
<dbReference type="PANTHER" id="PTHR42803">
    <property type="entry name" value="ACYL-COA DEHYDROGENASE"/>
    <property type="match status" value="1"/>
</dbReference>
<dbReference type="GO" id="GO:0005886">
    <property type="term" value="C:plasma membrane"/>
    <property type="evidence" value="ECO:0007669"/>
    <property type="project" value="TreeGrafter"/>
</dbReference>
<evidence type="ECO:0000256" key="27">
    <source>
        <dbReference type="RuleBase" id="RU362125"/>
    </source>
</evidence>
<gene>
    <name evidence="31" type="ORF">DTL70_23880</name>
</gene>
<evidence type="ECO:0000256" key="7">
    <source>
        <dbReference type="ARBA" id="ARBA00012046"/>
    </source>
</evidence>
<dbReference type="EC" id="1.3.8.7" evidence="5"/>
<dbReference type="RefSeq" id="WP_114024013.1">
    <property type="nucleotide sequence ID" value="NZ_QOIN01000048.1"/>
</dbReference>
<evidence type="ECO:0000256" key="17">
    <source>
        <dbReference type="ARBA" id="ARBA00050336"/>
    </source>
</evidence>
<dbReference type="SUPFAM" id="SSF56645">
    <property type="entry name" value="Acyl-CoA dehydrogenase NM domain-like"/>
    <property type="match status" value="1"/>
</dbReference>
<comment type="catalytic activity">
    <reaction evidence="17">
        <text>dodecanoyl-CoA + oxidized [electron-transfer flavoprotein] + H(+) = (2E)-dodecenoyl-CoA + reduced [electron-transfer flavoprotein]</text>
        <dbReference type="Rhea" id="RHEA:47296"/>
        <dbReference type="Rhea" id="RHEA-COMP:10685"/>
        <dbReference type="Rhea" id="RHEA-COMP:10686"/>
        <dbReference type="ChEBI" id="CHEBI:15378"/>
        <dbReference type="ChEBI" id="CHEBI:57330"/>
        <dbReference type="ChEBI" id="CHEBI:57375"/>
        <dbReference type="ChEBI" id="CHEBI:57692"/>
        <dbReference type="ChEBI" id="CHEBI:58307"/>
    </reaction>
</comment>
<evidence type="ECO:0000256" key="24">
    <source>
        <dbReference type="ARBA" id="ARBA00075470"/>
    </source>
</evidence>
<comment type="cofactor">
    <cofactor evidence="1 27">
        <name>FAD</name>
        <dbReference type="ChEBI" id="CHEBI:57692"/>
    </cofactor>
</comment>
<evidence type="ECO:0000256" key="21">
    <source>
        <dbReference type="ARBA" id="ARBA00052387"/>
    </source>
</evidence>
<comment type="catalytic activity">
    <reaction evidence="14">
        <text>hexanoyl-CoA + oxidized [electron-transfer flavoprotein] + H(+) = (2E)-hexenoyl-CoA + reduced [electron-transfer flavoprotein]</text>
        <dbReference type="Rhea" id="RHEA:43464"/>
        <dbReference type="Rhea" id="RHEA-COMP:10685"/>
        <dbReference type="Rhea" id="RHEA-COMP:10686"/>
        <dbReference type="ChEBI" id="CHEBI:15378"/>
        <dbReference type="ChEBI" id="CHEBI:57692"/>
        <dbReference type="ChEBI" id="CHEBI:58307"/>
        <dbReference type="ChEBI" id="CHEBI:62077"/>
        <dbReference type="ChEBI" id="CHEBI:62620"/>
    </reaction>
</comment>
<dbReference type="Pfam" id="PF00441">
    <property type="entry name" value="Acyl-CoA_dh_1"/>
    <property type="match status" value="1"/>
</dbReference>
<evidence type="ECO:0000256" key="3">
    <source>
        <dbReference type="ARBA" id="ARBA00009347"/>
    </source>
</evidence>
<dbReference type="GO" id="GO:0070991">
    <property type="term" value="F:medium-chain fatty acyl-CoA dehydrogenase activity"/>
    <property type="evidence" value="ECO:0007669"/>
    <property type="project" value="UniProtKB-EC"/>
</dbReference>
<evidence type="ECO:0000256" key="2">
    <source>
        <dbReference type="ARBA" id="ARBA00004872"/>
    </source>
</evidence>
<dbReference type="InterPro" id="IPR052166">
    <property type="entry name" value="Diverse_Acyl-CoA_DH"/>
</dbReference>
<dbReference type="FunFam" id="2.40.110.20:FF:000001">
    <property type="entry name" value="Acyl-CoA dehydrogenase AidB"/>
    <property type="match status" value="1"/>
</dbReference>
<evidence type="ECO:0000256" key="20">
    <source>
        <dbReference type="ARBA" id="ARBA00050877"/>
    </source>
</evidence>
<evidence type="ECO:0000256" key="6">
    <source>
        <dbReference type="ARBA" id="ARBA00012040"/>
    </source>
</evidence>
<evidence type="ECO:0000256" key="8">
    <source>
        <dbReference type="ARBA" id="ARBA00022630"/>
    </source>
</evidence>
<dbReference type="Gene3D" id="2.40.110.20">
    <property type="match status" value="1"/>
</dbReference>
<keyword evidence="32" id="KW-1185">Reference proteome</keyword>
<dbReference type="GO" id="GO:0016937">
    <property type="term" value="F:short-chain fatty acyl-CoA dehydrogenase activity"/>
    <property type="evidence" value="ECO:0007669"/>
    <property type="project" value="UniProtKB-EC"/>
</dbReference>
<comment type="catalytic activity">
    <reaction evidence="20">
        <text>octadecanoyl-CoA + oxidized [electron-transfer flavoprotein] + H(+) = (2E)-octadecenoyl-CoA + reduced [electron-transfer flavoprotein]</text>
        <dbReference type="Rhea" id="RHEA:47240"/>
        <dbReference type="Rhea" id="RHEA-COMP:10685"/>
        <dbReference type="Rhea" id="RHEA-COMP:10686"/>
        <dbReference type="ChEBI" id="CHEBI:15378"/>
        <dbReference type="ChEBI" id="CHEBI:57394"/>
        <dbReference type="ChEBI" id="CHEBI:57692"/>
        <dbReference type="ChEBI" id="CHEBI:58307"/>
        <dbReference type="ChEBI" id="CHEBI:71412"/>
    </reaction>
</comment>
<evidence type="ECO:0000313" key="32">
    <source>
        <dbReference type="Proteomes" id="UP000252914"/>
    </source>
</evidence>
<evidence type="ECO:0000256" key="15">
    <source>
        <dbReference type="ARBA" id="ARBA00049247"/>
    </source>
</evidence>